<accession>A0ABT2IQ78</accession>
<organism evidence="1 2">
    <name type="scientific">Chryseobacterium herbae</name>
    <dbReference type="NCBI Taxonomy" id="2976476"/>
    <lineage>
        <taxon>Bacteria</taxon>
        <taxon>Pseudomonadati</taxon>
        <taxon>Bacteroidota</taxon>
        <taxon>Flavobacteriia</taxon>
        <taxon>Flavobacteriales</taxon>
        <taxon>Weeksellaceae</taxon>
        <taxon>Chryseobacterium group</taxon>
        <taxon>Chryseobacterium</taxon>
    </lineage>
</organism>
<dbReference type="RefSeq" id="WP_259836824.1">
    <property type="nucleotide sequence ID" value="NZ_JAOAMU010000001.1"/>
</dbReference>
<dbReference type="Proteomes" id="UP001525566">
    <property type="component" value="Unassembled WGS sequence"/>
</dbReference>
<reference evidence="1 2" key="1">
    <citation type="submission" date="2022-09" db="EMBL/GenBank/DDBJ databases">
        <title>Chryseobacterium oleae sp.nov., isolated from the inter-root soil of Pyrola calliantha H. Andr. in Tibet.</title>
        <authorList>
            <person name="Li Z."/>
        </authorList>
    </citation>
    <scope>NUCLEOTIDE SEQUENCE [LARGE SCALE GENOMIC DNA]</scope>
    <source>
        <strain evidence="2">pc1-10</strain>
    </source>
</reference>
<gene>
    <name evidence="1" type="ORF">N0B48_03625</name>
</gene>
<evidence type="ECO:0000313" key="2">
    <source>
        <dbReference type="Proteomes" id="UP001525566"/>
    </source>
</evidence>
<proteinExistence type="predicted"/>
<sequence>MKKISLLTGFLAVTLYSAQIKFEKGYIINNSGDRKEVLIKNADWKYNPTEFQYKSDDTGQIMKESIKNIKEFGIEGSDRYVRKTVMIDHSSADLNRMSIEKNPEFKEETLFLKYLVDGKAGLLYYEDGNTKRLFYTVSGSEPQQLVYKPYYVNGNTIHYNEDYKKQISENLKCNINNKQLQNAEYVRKDLTKIFLSYNECSGGQVSNYAQSSKKKNLFHLSIRPGISFSSFETSIMSNLRFDDTKFGNKSTFRIGTEVEYVLPFNKNKWAIFAEPTYQYYKNETVATLYSGTYNETKMKASVDYKSIDLPIGIRHYLFLNDESKIFINAAYSLNFNINSSVTYENNVWKIKSANNFAFGAGYKYKNKYSAEFRVGTSRDLLRDHLLLDANYKTVSVILGYTLF</sequence>
<evidence type="ECO:0000313" key="1">
    <source>
        <dbReference type="EMBL" id="MCT2560977.1"/>
    </source>
</evidence>
<keyword evidence="2" id="KW-1185">Reference proteome</keyword>
<dbReference type="EMBL" id="JAOAMU010000001">
    <property type="protein sequence ID" value="MCT2560977.1"/>
    <property type="molecule type" value="Genomic_DNA"/>
</dbReference>
<protein>
    <submittedName>
        <fullName evidence="1">PorT family protein</fullName>
    </submittedName>
</protein>
<name>A0ABT2IQ78_9FLAO</name>
<comment type="caution">
    <text evidence="1">The sequence shown here is derived from an EMBL/GenBank/DDBJ whole genome shotgun (WGS) entry which is preliminary data.</text>
</comment>